<keyword evidence="9" id="KW-1185">Reference proteome</keyword>
<evidence type="ECO:0000256" key="2">
    <source>
        <dbReference type="ARBA" id="ARBA00022638"/>
    </source>
</evidence>
<dbReference type="InterPro" id="IPR051056">
    <property type="entry name" value="Glycosyl_Hydrolase_73"/>
</dbReference>
<dbReference type="OrthoDB" id="977752at2"/>
<dbReference type="EMBL" id="RBLC01000001">
    <property type="protein sequence ID" value="RKS25701.1"/>
    <property type="molecule type" value="Genomic_DNA"/>
</dbReference>
<keyword evidence="6" id="KW-0732">Signal</keyword>
<dbReference type="FunFam" id="1.10.530.10:FF:000060">
    <property type="entry name" value="Predicted protein"/>
    <property type="match status" value="1"/>
</dbReference>
<reference evidence="8 9" key="1">
    <citation type="submission" date="2018-10" db="EMBL/GenBank/DDBJ databases">
        <title>Genomic Encyclopedia of Archaeal and Bacterial Type Strains, Phase II (KMG-II): from individual species to whole genera.</title>
        <authorList>
            <person name="Goeker M."/>
        </authorList>
    </citation>
    <scope>NUCLEOTIDE SEQUENCE [LARGE SCALE GENOMIC DNA]</scope>
    <source>
        <strain evidence="8 9">DSM 29537</strain>
    </source>
</reference>
<feature type="region of interest" description="Disordered" evidence="5">
    <location>
        <begin position="36"/>
        <end position="63"/>
    </location>
</feature>
<comment type="caution">
    <text evidence="8">The sequence shown here is derived from an EMBL/GenBank/DDBJ whole genome shotgun (WGS) entry which is preliminary data.</text>
</comment>
<evidence type="ECO:0000313" key="8">
    <source>
        <dbReference type="EMBL" id="RKS25701.1"/>
    </source>
</evidence>
<proteinExistence type="predicted"/>
<evidence type="ECO:0000313" key="9">
    <source>
        <dbReference type="Proteomes" id="UP000277579"/>
    </source>
</evidence>
<feature type="compositionally biased region" description="Polar residues" evidence="5">
    <location>
        <begin position="51"/>
        <end position="63"/>
    </location>
</feature>
<keyword evidence="2" id="KW-0081">Bacteriolytic enzyme</keyword>
<dbReference type="SUPFAM" id="SSF54106">
    <property type="entry name" value="LysM domain"/>
    <property type="match status" value="1"/>
</dbReference>
<dbReference type="Gene3D" id="3.10.350.10">
    <property type="entry name" value="LysM domain"/>
    <property type="match status" value="1"/>
</dbReference>
<evidence type="ECO:0000256" key="4">
    <source>
        <dbReference type="ARBA" id="ARBA00032108"/>
    </source>
</evidence>
<evidence type="ECO:0000256" key="6">
    <source>
        <dbReference type="SAM" id="SignalP"/>
    </source>
</evidence>
<evidence type="ECO:0000256" key="5">
    <source>
        <dbReference type="SAM" id="MobiDB-lite"/>
    </source>
</evidence>
<dbReference type="PANTHER" id="PTHR33308:SF9">
    <property type="entry name" value="PEPTIDOGLYCAN HYDROLASE FLGJ"/>
    <property type="match status" value="1"/>
</dbReference>
<feature type="domain" description="LysM" evidence="7">
    <location>
        <begin position="249"/>
        <end position="292"/>
    </location>
</feature>
<evidence type="ECO:0000256" key="3">
    <source>
        <dbReference type="ARBA" id="ARBA00022801"/>
    </source>
</evidence>
<dbReference type="RefSeq" id="WP_121375081.1">
    <property type="nucleotide sequence ID" value="NZ_RBLC01000001.1"/>
</dbReference>
<organism evidence="8 9">
    <name type="scientific">Flavobacterium endophyticum</name>
    <dbReference type="NCBI Taxonomy" id="1540163"/>
    <lineage>
        <taxon>Bacteria</taxon>
        <taxon>Pseudomonadati</taxon>
        <taxon>Bacteroidota</taxon>
        <taxon>Flavobacteriia</taxon>
        <taxon>Flavobacteriales</taxon>
        <taxon>Flavobacteriaceae</taxon>
        <taxon>Flavobacterium</taxon>
    </lineage>
</organism>
<dbReference type="PROSITE" id="PS51782">
    <property type="entry name" value="LYSM"/>
    <property type="match status" value="1"/>
</dbReference>
<keyword evidence="1" id="KW-0929">Antimicrobial</keyword>
<dbReference type="PANTHER" id="PTHR33308">
    <property type="entry name" value="PEPTIDOGLYCAN HYDROLASE FLGJ"/>
    <property type="match status" value="1"/>
</dbReference>
<protein>
    <recommendedName>
        <fullName evidence="4">Peptidoglycan hydrolase</fullName>
    </recommendedName>
</protein>
<dbReference type="SMART" id="SM00257">
    <property type="entry name" value="LysM"/>
    <property type="match status" value="1"/>
</dbReference>
<dbReference type="Proteomes" id="UP000277579">
    <property type="component" value="Unassembled WGS sequence"/>
</dbReference>
<evidence type="ECO:0000256" key="1">
    <source>
        <dbReference type="ARBA" id="ARBA00022529"/>
    </source>
</evidence>
<dbReference type="PROSITE" id="PS51257">
    <property type="entry name" value="PROKAR_LIPOPROTEIN"/>
    <property type="match status" value="1"/>
</dbReference>
<dbReference type="SMART" id="SM00047">
    <property type="entry name" value="LYZ2"/>
    <property type="match status" value="1"/>
</dbReference>
<keyword evidence="3 8" id="KW-0378">Hydrolase</keyword>
<dbReference type="Pfam" id="PF01832">
    <property type="entry name" value="Glucosaminidase"/>
    <property type="match status" value="1"/>
</dbReference>
<dbReference type="GO" id="GO:0004040">
    <property type="term" value="F:amidase activity"/>
    <property type="evidence" value="ECO:0007669"/>
    <property type="project" value="InterPro"/>
</dbReference>
<dbReference type="Gene3D" id="1.10.530.10">
    <property type="match status" value="1"/>
</dbReference>
<dbReference type="CDD" id="cd00118">
    <property type="entry name" value="LysM"/>
    <property type="match status" value="1"/>
</dbReference>
<dbReference type="InterPro" id="IPR018392">
    <property type="entry name" value="LysM"/>
</dbReference>
<gene>
    <name evidence="8" type="ORF">CLV94_0743</name>
</gene>
<feature type="chain" id="PRO_5019853660" description="Peptidoglycan hydrolase" evidence="6">
    <location>
        <begin position="26"/>
        <end position="293"/>
    </location>
</feature>
<evidence type="ECO:0000259" key="7">
    <source>
        <dbReference type="PROSITE" id="PS51782"/>
    </source>
</evidence>
<dbReference type="Pfam" id="PF01476">
    <property type="entry name" value="LysM"/>
    <property type="match status" value="1"/>
</dbReference>
<feature type="signal peptide" evidence="6">
    <location>
        <begin position="1"/>
        <end position="25"/>
    </location>
</feature>
<dbReference type="AlphaFoldDB" id="A0A495MI87"/>
<name>A0A495MI87_9FLAO</name>
<dbReference type="GO" id="GO:0042742">
    <property type="term" value="P:defense response to bacterium"/>
    <property type="evidence" value="ECO:0007669"/>
    <property type="project" value="UniProtKB-KW"/>
</dbReference>
<dbReference type="InterPro" id="IPR002901">
    <property type="entry name" value="MGlyc_endo_b_GlcNAc-like_dom"/>
</dbReference>
<sequence>MFKKILFLLAIVTLASCGSSKSKVATTKKTAYKPKREVVTRKSHTGKPVATTKSSSASNNRSTEVIESTSRTVVYSEVINNYVSQYKEIAKSNMRQYGIPASIILAQGILESGAGSGTLSKTANNHFGIKCHTGWTGESVRHDDDSDQECFRKYNDPAESYKDHAEFLTGRSRYASLFKLEKGDYEAWAKGLKAAGYATDPKYPDKLISYIERYNLHQYDSEVLGTTFTPIQKSQPIASNTTIPNNSEGFYEVTKGDTLYSISKKFNTTVDDLKRLNNLSDNAISIGQFIKVK</sequence>
<accession>A0A495MI87</accession>
<dbReference type="InterPro" id="IPR036779">
    <property type="entry name" value="LysM_dom_sf"/>
</dbReference>
<dbReference type="GO" id="GO:0031640">
    <property type="term" value="P:killing of cells of another organism"/>
    <property type="evidence" value="ECO:0007669"/>
    <property type="project" value="UniProtKB-KW"/>
</dbReference>